<reference evidence="2" key="1">
    <citation type="journal article" date="2019" name="Int. J. Syst. Evol. Microbiol.">
        <title>The Global Catalogue of Microorganisms (GCM) 10K type strain sequencing project: providing services to taxonomists for standard genome sequencing and annotation.</title>
        <authorList>
            <consortium name="The Broad Institute Genomics Platform"/>
            <consortium name="The Broad Institute Genome Sequencing Center for Infectious Disease"/>
            <person name="Wu L."/>
            <person name="Ma J."/>
        </authorList>
    </citation>
    <scope>NUCLEOTIDE SEQUENCE [LARGE SCALE GENOMIC DNA]</scope>
    <source>
        <strain evidence="2">CECT 8482</strain>
    </source>
</reference>
<dbReference type="EMBL" id="JAUFRC010000001">
    <property type="protein sequence ID" value="MDN3713284.1"/>
    <property type="molecule type" value="Genomic_DNA"/>
</dbReference>
<dbReference type="Proteomes" id="UP001243846">
    <property type="component" value="Unassembled WGS sequence"/>
</dbReference>
<evidence type="ECO:0000313" key="1">
    <source>
        <dbReference type="EMBL" id="MDN3713284.1"/>
    </source>
</evidence>
<name>A0ABT8D925_9RHOB</name>
<organism evidence="1 2">
    <name type="scientific">Paracoccus cavernae</name>
    <dbReference type="NCBI Taxonomy" id="1571207"/>
    <lineage>
        <taxon>Bacteria</taxon>
        <taxon>Pseudomonadati</taxon>
        <taxon>Pseudomonadota</taxon>
        <taxon>Alphaproteobacteria</taxon>
        <taxon>Rhodobacterales</taxon>
        <taxon>Paracoccaceae</taxon>
        <taxon>Paracoccus</taxon>
    </lineage>
</organism>
<dbReference type="SUPFAM" id="SSF56349">
    <property type="entry name" value="DNA breaking-rejoining enzymes"/>
    <property type="match status" value="1"/>
</dbReference>
<gene>
    <name evidence="1" type="ORF">QWZ10_19005</name>
</gene>
<keyword evidence="2" id="KW-1185">Reference proteome</keyword>
<accession>A0ABT8D925</accession>
<sequence>MIALLEALPRQERSDLVFWAPRGGALSDATLGKVMRTLHDADVKAGGAGFVDAKTGEAAVPHGNRSAFKVWASEKAGYDWNLSEAALWHKLGNKVEQAYARTDMLDRRKAMMSDWCRCLRGDVAPKLVALLGGAA</sequence>
<dbReference type="InterPro" id="IPR011010">
    <property type="entry name" value="DNA_brk_join_enz"/>
</dbReference>
<proteinExistence type="predicted"/>
<protein>
    <recommendedName>
        <fullName evidence="3">Tyr recombinase domain-containing protein</fullName>
    </recommendedName>
</protein>
<comment type="caution">
    <text evidence="1">The sequence shown here is derived from an EMBL/GenBank/DDBJ whole genome shotgun (WGS) entry which is preliminary data.</text>
</comment>
<evidence type="ECO:0008006" key="3">
    <source>
        <dbReference type="Google" id="ProtNLM"/>
    </source>
</evidence>
<evidence type="ECO:0000313" key="2">
    <source>
        <dbReference type="Proteomes" id="UP001243846"/>
    </source>
</evidence>